<proteinExistence type="inferred from homology"/>
<dbReference type="Proteomes" id="UP000437017">
    <property type="component" value="Unassembled WGS sequence"/>
</dbReference>
<feature type="domain" description="14-3-3" evidence="3">
    <location>
        <begin position="24"/>
        <end position="61"/>
    </location>
</feature>
<comment type="caution">
    <text evidence="4">The sequence shown here is derived from an EMBL/GenBank/DDBJ whole genome shotgun (WGS) entry which is preliminary data.</text>
</comment>
<dbReference type="SUPFAM" id="SSF48445">
    <property type="entry name" value="14-3-3 protein"/>
    <property type="match status" value="1"/>
</dbReference>
<organism evidence="4 5">
    <name type="scientific">Balaenoptera physalus</name>
    <name type="common">Fin whale</name>
    <name type="synonym">Balaena physalus</name>
    <dbReference type="NCBI Taxonomy" id="9770"/>
    <lineage>
        <taxon>Eukaryota</taxon>
        <taxon>Metazoa</taxon>
        <taxon>Chordata</taxon>
        <taxon>Craniata</taxon>
        <taxon>Vertebrata</taxon>
        <taxon>Euteleostomi</taxon>
        <taxon>Mammalia</taxon>
        <taxon>Eutheria</taxon>
        <taxon>Laurasiatheria</taxon>
        <taxon>Artiodactyla</taxon>
        <taxon>Whippomorpha</taxon>
        <taxon>Cetacea</taxon>
        <taxon>Mysticeti</taxon>
        <taxon>Balaenopteridae</taxon>
        <taxon>Balaenoptera</taxon>
    </lineage>
</organism>
<feature type="region of interest" description="Disordered" evidence="2">
    <location>
        <begin position="135"/>
        <end position="177"/>
    </location>
</feature>
<evidence type="ECO:0000259" key="3">
    <source>
        <dbReference type="Pfam" id="PF00244"/>
    </source>
</evidence>
<dbReference type="EMBL" id="SGJD01000888">
    <property type="protein sequence ID" value="KAB0403023.1"/>
    <property type="molecule type" value="Genomic_DNA"/>
</dbReference>
<dbReference type="Pfam" id="PF00244">
    <property type="entry name" value="14-3-3"/>
    <property type="match status" value="1"/>
</dbReference>
<gene>
    <name evidence="4" type="ORF">E2I00_019602</name>
</gene>
<keyword evidence="5" id="KW-1185">Reference proteome</keyword>
<evidence type="ECO:0000256" key="2">
    <source>
        <dbReference type="SAM" id="MobiDB-lite"/>
    </source>
</evidence>
<sequence>MPCWLLFTILFNQNWKKIKKELVHQTTFNDVIAELDTLNKDSYKDSMLLMQLLQDNLTLWRRKRHRHFVFQKDNSAGGVEKVLVTADREEFTTSTMVPSGEVMMIQETFLKMQLVPAKLPITVLEAALGQGRIPSTMTLPDTGGTIRRGAGLRGVEEGSTVPADTEGSREEQSGVLGSSTFEQELLTSWLKITNKDGGGTSFTQDFENPAHRTRTTVPSKHRKGWFLNQVGLLLGWKEHMTSLCARPRPRTLSVEAAELLHMDQSLMAPDPSVEPEREEEACPLLPLGCWGCRTEAAILEAVFILRKINVQRLGGRHINKATSWIIPFPKRKYLWKKDVFGKKVDCECRKIWKLGHFEFSDTQRQK</sequence>
<dbReference type="InterPro" id="IPR023410">
    <property type="entry name" value="14-3-3_domain"/>
</dbReference>
<dbReference type="Gene3D" id="1.20.190.20">
    <property type="entry name" value="14-3-3 domain"/>
    <property type="match status" value="1"/>
</dbReference>
<evidence type="ECO:0000313" key="5">
    <source>
        <dbReference type="Proteomes" id="UP000437017"/>
    </source>
</evidence>
<dbReference type="AlphaFoldDB" id="A0A6A1Q7A9"/>
<evidence type="ECO:0000313" key="4">
    <source>
        <dbReference type="EMBL" id="KAB0403023.1"/>
    </source>
</evidence>
<evidence type="ECO:0000256" key="1">
    <source>
        <dbReference type="ARBA" id="ARBA00006141"/>
    </source>
</evidence>
<accession>A0A6A1Q7A9</accession>
<reference evidence="4 5" key="1">
    <citation type="journal article" date="2019" name="PLoS ONE">
        <title>Genomic analyses reveal an absence of contemporary introgressive admixture between fin whales and blue whales, despite known hybrids.</title>
        <authorList>
            <person name="Westbury M.V."/>
            <person name="Petersen B."/>
            <person name="Lorenzen E.D."/>
        </authorList>
    </citation>
    <scope>NUCLEOTIDE SEQUENCE [LARGE SCALE GENOMIC DNA]</scope>
    <source>
        <strain evidence="4">FinWhale-01</strain>
    </source>
</reference>
<name>A0A6A1Q7A9_BALPH</name>
<comment type="similarity">
    <text evidence="1">Belongs to the 14-3-3 family.</text>
</comment>
<protein>
    <recommendedName>
        <fullName evidence="3">14-3-3 domain-containing protein</fullName>
    </recommendedName>
</protein>
<dbReference type="InterPro" id="IPR036815">
    <property type="entry name" value="14-3-3_dom_sf"/>
</dbReference>